<accession>A0AAJ5YQI1</accession>
<dbReference type="GO" id="GO:0005524">
    <property type="term" value="F:ATP binding"/>
    <property type="evidence" value="ECO:0007669"/>
    <property type="project" value="UniProtKB-KW"/>
</dbReference>
<dbReference type="SUPFAM" id="SSF52029">
    <property type="entry name" value="GroEL apical domain-like"/>
    <property type="match status" value="1"/>
</dbReference>
<evidence type="ECO:0000256" key="11">
    <source>
        <dbReference type="SAM" id="MobiDB-lite"/>
    </source>
</evidence>
<evidence type="ECO:0000256" key="6">
    <source>
        <dbReference type="ARBA" id="ARBA00022741"/>
    </source>
</evidence>
<dbReference type="Gene3D" id="1.10.560.10">
    <property type="entry name" value="GroEL-like equatorial domain"/>
    <property type="match status" value="1"/>
</dbReference>
<evidence type="ECO:0000256" key="1">
    <source>
        <dbReference type="ARBA" id="ARBA00004496"/>
    </source>
</evidence>
<keyword evidence="6 9" id="KW-0547">Nucleotide-binding</keyword>
<dbReference type="InterPro" id="IPR012717">
    <property type="entry name" value="Chap_CCT_delta"/>
</dbReference>
<feature type="compositionally biased region" description="Basic and acidic residues" evidence="11">
    <location>
        <begin position="19"/>
        <end position="29"/>
    </location>
</feature>
<dbReference type="InterPro" id="IPR027410">
    <property type="entry name" value="TCP-1-like_intermed_sf"/>
</dbReference>
<gene>
    <name evidence="12" type="primary">CCT4</name>
    <name evidence="12" type="ORF">MYAM1_000053</name>
</gene>
<comment type="subcellular location">
    <subcellularLocation>
        <location evidence="1">Cytoplasm</location>
    </subcellularLocation>
</comment>
<dbReference type="NCBIfam" id="NF041082">
    <property type="entry name" value="thermosome_alpha"/>
    <property type="match status" value="1"/>
</dbReference>
<comment type="similarity">
    <text evidence="2 9">Belongs to the TCP-1 chaperonin family.</text>
</comment>
<dbReference type="InterPro" id="IPR027413">
    <property type="entry name" value="GROEL-like_equatorial_sf"/>
</dbReference>
<evidence type="ECO:0000256" key="3">
    <source>
        <dbReference type="ARBA" id="ARBA00011531"/>
    </source>
</evidence>
<proteinExistence type="inferred from homology"/>
<evidence type="ECO:0000256" key="8">
    <source>
        <dbReference type="ARBA" id="ARBA00023186"/>
    </source>
</evidence>
<comment type="subunit">
    <text evidence="3">Heterooligomeric complex of about 850 to 900 kDa that forms two stacked rings, 12 to 16 nm in diameter.</text>
</comment>
<reference evidence="12 13" key="1">
    <citation type="submission" date="2023-03" db="EMBL/GenBank/DDBJ databases">
        <title>Mating type loci evolution in Malassezia.</title>
        <authorList>
            <person name="Coelho M.A."/>
        </authorList>
    </citation>
    <scope>NUCLEOTIDE SEQUENCE [LARGE SCALE GENOMIC DNA]</scope>
    <source>
        <strain evidence="12 13">CBS 9725</strain>
    </source>
</reference>
<dbReference type="AlphaFoldDB" id="A0AAJ5YQI1"/>
<dbReference type="InterPro" id="IPR054827">
    <property type="entry name" value="thermosome_alpha"/>
</dbReference>
<dbReference type="InterPro" id="IPR027409">
    <property type="entry name" value="GroEL-like_apical_dom_sf"/>
</dbReference>
<dbReference type="InterPro" id="IPR053374">
    <property type="entry name" value="TCP-1_chaperonin"/>
</dbReference>
<dbReference type="InterPro" id="IPR002194">
    <property type="entry name" value="Chaperonin_TCP-1_CS"/>
</dbReference>
<evidence type="ECO:0000256" key="7">
    <source>
        <dbReference type="ARBA" id="ARBA00022840"/>
    </source>
</evidence>
<dbReference type="NCBIfam" id="NF041083">
    <property type="entry name" value="thermosome_beta"/>
    <property type="match status" value="1"/>
</dbReference>
<dbReference type="Proteomes" id="UP001219567">
    <property type="component" value="Chromosome 1"/>
</dbReference>
<dbReference type="CDD" id="cd03338">
    <property type="entry name" value="TCP1_delta"/>
    <property type="match status" value="1"/>
</dbReference>
<dbReference type="GO" id="GO:0016887">
    <property type="term" value="F:ATP hydrolysis activity"/>
    <property type="evidence" value="ECO:0007669"/>
    <property type="project" value="InterPro"/>
</dbReference>
<dbReference type="NCBIfam" id="TIGR02342">
    <property type="entry name" value="chap_CCT_delta"/>
    <property type="match status" value="1"/>
</dbReference>
<evidence type="ECO:0000256" key="2">
    <source>
        <dbReference type="ARBA" id="ARBA00008020"/>
    </source>
</evidence>
<dbReference type="InterPro" id="IPR017998">
    <property type="entry name" value="Chaperone_TCP-1"/>
</dbReference>
<dbReference type="GO" id="GO:0051082">
    <property type="term" value="F:unfolded protein binding"/>
    <property type="evidence" value="ECO:0007669"/>
    <property type="project" value="InterPro"/>
</dbReference>
<dbReference type="SUPFAM" id="SSF48592">
    <property type="entry name" value="GroEL equatorial domain-like"/>
    <property type="match status" value="1"/>
</dbReference>
<dbReference type="Gene3D" id="3.50.7.10">
    <property type="entry name" value="GroEL"/>
    <property type="match status" value="1"/>
</dbReference>
<dbReference type="PROSITE" id="PS00995">
    <property type="entry name" value="TCP1_3"/>
    <property type="match status" value="1"/>
</dbReference>
<keyword evidence="7 9" id="KW-0067">ATP-binding</keyword>
<evidence type="ECO:0000256" key="9">
    <source>
        <dbReference type="RuleBase" id="RU004187"/>
    </source>
</evidence>
<dbReference type="GO" id="GO:0140662">
    <property type="term" value="F:ATP-dependent protein folding chaperone"/>
    <property type="evidence" value="ECO:0007669"/>
    <property type="project" value="InterPro"/>
</dbReference>
<evidence type="ECO:0000313" key="13">
    <source>
        <dbReference type="Proteomes" id="UP001219567"/>
    </source>
</evidence>
<dbReference type="GO" id="GO:0005832">
    <property type="term" value="C:chaperonin-containing T-complex"/>
    <property type="evidence" value="ECO:0007669"/>
    <property type="project" value="UniProtKB-ARBA"/>
</dbReference>
<keyword evidence="8 9" id="KW-0143">Chaperone</keyword>
<dbReference type="EMBL" id="CP119943">
    <property type="protein sequence ID" value="WFC97343.1"/>
    <property type="molecule type" value="Genomic_DNA"/>
</dbReference>
<dbReference type="Gene3D" id="3.30.260.10">
    <property type="entry name" value="TCP-1-like chaperonin intermediate domain"/>
    <property type="match status" value="1"/>
</dbReference>
<dbReference type="Pfam" id="PF00118">
    <property type="entry name" value="Cpn60_TCP1"/>
    <property type="match status" value="1"/>
</dbReference>
<organism evidence="12 13">
    <name type="scientific">Malassezia yamatoensis</name>
    <dbReference type="NCBI Taxonomy" id="253288"/>
    <lineage>
        <taxon>Eukaryota</taxon>
        <taxon>Fungi</taxon>
        <taxon>Dikarya</taxon>
        <taxon>Basidiomycota</taxon>
        <taxon>Ustilaginomycotina</taxon>
        <taxon>Malasseziomycetes</taxon>
        <taxon>Malasseziales</taxon>
        <taxon>Malasseziaceae</taxon>
        <taxon>Malassezia</taxon>
    </lineage>
</organism>
<sequence>MAAKVNSASQSTPGFRAFKKSDKPDEVRRSNLSAAKAVSDAIRTSLGPKGMDKMIQTSSGEVVITNDGATILRHMAVIHPAARMLVDLSLAQDVEAGDGTTSVVVLAGSLLGAAERLLAKGIHPTIIAESFQSAASQAVACLTDISIPVNLQDRDALIRAATTSLSSKVVSQYSSVLAPIAADAVLRLVSPEMLRASASNDTNARTKNDEFIDLRDIRLVKKVGGTIDDTELVDGLVLEQNAVTSSGGPSRVEKAKIAVCQFQLSSPKPDMDNQIVVNDYRQMDKILKEERQYLLNMCKKIKKTGCNVLLMQKSILRDAVNDLALHFLAKLKIMVVKDIEREEIEFLCKSLGATPIADIDAFSEDKLAAAELIDEVQHSGARVVKVTKIKNPGRTVSVLCTGSNSLVLEESERSLHDALCVVRCLVKKQFLIAGAGAPEIHMSRVLAQSAQTLPSLEAYCYQAFAEALEIIPTTLAENAGLNPIAIVTELRNRHAQGDKNAGINVRKGAITNILEENVIQPILVSTSALELATETVSLLLRIDDYHLAR</sequence>
<dbReference type="FunFam" id="3.50.7.10:FF:000010">
    <property type="entry name" value="T-complex protein 1 subunit delta"/>
    <property type="match status" value="1"/>
</dbReference>
<evidence type="ECO:0000256" key="5">
    <source>
        <dbReference type="ARBA" id="ARBA00022490"/>
    </source>
</evidence>
<feature type="compositionally biased region" description="Polar residues" evidence="11">
    <location>
        <begin position="1"/>
        <end position="13"/>
    </location>
</feature>
<dbReference type="PROSITE" id="PS00750">
    <property type="entry name" value="TCP1_1"/>
    <property type="match status" value="1"/>
</dbReference>
<dbReference type="InterPro" id="IPR002423">
    <property type="entry name" value="Cpn60/GroEL/TCP-1"/>
</dbReference>
<dbReference type="PRINTS" id="PR00304">
    <property type="entry name" value="TCOMPLEXTCP1"/>
</dbReference>
<dbReference type="PANTHER" id="PTHR11353">
    <property type="entry name" value="CHAPERONIN"/>
    <property type="match status" value="1"/>
</dbReference>
<protein>
    <recommendedName>
        <fullName evidence="4 10">T-complex protein 1 subunit delta</fullName>
    </recommendedName>
</protein>
<evidence type="ECO:0000256" key="10">
    <source>
        <dbReference type="RuleBase" id="RU004192"/>
    </source>
</evidence>
<keyword evidence="5" id="KW-0963">Cytoplasm</keyword>
<dbReference type="PROSITE" id="PS00751">
    <property type="entry name" value="TCP1_2"/>
    <property type="match status" value="1"/>
</dbReference>
<name>A0AAJ5YQI1_9BASI</name>
<keyword evidence="13" id="KW-1185">Reference proteome</keyword>
<evidence type="ECO:0000313" key="12">
    <source>
        <dbReference type="EMBL" id="WFC97343.1"/>
    </source>
</evidence>
<evidence type="ECO:0000256" key="4">
    <source>
        <dbReference type="ARBA" id="ARBA00016107"/>
    </source>
</evidence>
<dbReference type="SUPFAM" id="SSF54849">
    <property type="entry name" value="GroEL-intermediate domain like"/>
    <property type="match status" value="1"/>
</dbReference>
<feature type="region of interest" description="Disordered" evidence="11">
    <location>
        <begin position="1"/>
        <end position="34"/>
    </location>
</feature>